<protein>
    <recommendedName>
        <fullName evidence="5">Lipoprotein</fullName>
    </recommendedName>
</protein>
<comment type="caution">
    <text evidence="3">The sequence shown here is derived from an EMBL/GenBank/DDBJ whole genome shotgun (WGS) entry which is preliminary data.</text>
</comment>
<keyword evidence="2" id="KW-0732">Signal</keyword>
<evidence type="ECO:0000313" key="4">
    <source>
        <dbReference type="Proteomes" id="UP001500683"/>
    </source>
</evidence>
<evidence type="ECO:0008006" key="5">
    <source>
        <dbReference type="Google" id="ProtNLM"/>
    </source>
</evidence>
<accession>A0ABP7X2B3</accession>
<name>A0ABP7X2B3_9ACTN</name>
<feature type="chain" id="PRO_5046615287" description="Lipoprotein" evidence="2">
    <location>
        <begin position="26"/>
        <end position="177"/>
    </location>
</feature>
<evidence type="ECO:0000256" key="2">
    <source>
        <dbReference type="SAM" id="SignalP"/>
    </source>
</evidence>
<feature type="signal peptide" evidence="2">
    <location>
        <begin position="1"/>
        <end position="25"/>
    </location>
</feature>
<evidence type="ECO:0000256" key="1">
    <source>
        <dbReference type="SAM" id="MobiDB-lite"/>
    </source>
</evidence>
<dbReference type="Proteomes" id="UP001500683">
    <property type="component" value="Unassembled WGS sequence"/>
</dbReference>
<feature type="compositionally biased region" description="Basic and acidic residues" evidence="1">
    <location>
        <begin position="110"/>
        <end position="135"/>
    </location>
</feature>
<dbReference type="PROSITE" id="PS51257">
    <property type="entry name" value="PROKAR_LIPOPROTEIN"/>
    <property type="match status" value="1"/>
</dbReference>
<gene>
    <name evidence="3" type="ORF">GCM10022214_79930</name>
</gene>
<dbReference type="EMBL" id="BAAAZG010000065">
    <property type="protein sequence ID" value="GAA4102095.1"/>
    <property type="molecule type" value="Genomic_DNA"/>
</dbReference>
<organism evidence="3 4">
    <name type="scientific">Actinomadura miaoliensis</name>
    <dbReference type="NCBI Taxonomy" id="430685"/>
    <lineage>
        <taxon>Bacteria</taxon>
        <taxon>Bacillati</taxon>
        <taxon>Actinomycetota</taxon>
        <taxon>Actinomycetes</taxon>
        <taxon>Streptosporangiales</taxon>
        <taxon>Thermomonosporaceae</taxon>
        <taxon>Actinomadura</taxon>
    </lineage>
</organism>
<dbReference type="RefSeq" id="WP_344958045.1">
    <property type="nucleotide sequence ID" value="NZ_BAAAZG010000065.1"/>
</dbReference>
<evidence type="ECO:0000313" key="3">
    <source>
        <dbReference type="EMBL" id="GAA4102095.1"/>
    </source>
</evidence>
<reference evidence="4" key="1">
    <citation type="journal article" date="2019" name="Int. J. Syst. Evol. Microbiol.">
        <title>The Global Catalogue of Microorganisms (GCM) 10K type strain sequencing project: providing services to taxonomists for standard genome sequencing and annotation.</title>
        <authorList>
            <consortium name="The Broad Institute Genomics Platform"/>
            <consortium name="The Broad Institute Genome Sequencing Center for Infectious Disease"/>
            <person name="Wu L."/>
            <person name="Ma J."/>
        </authorList>
    </citation>
    <scope>NUCLEOTIDE SEQUENCE [LARGE SCALE GENOMIC DNA]</scope>
    <source>
        <strain evidence="4">JCM 16702</strain>
    </source>
</reference>
<sequence>MKLRTRGALAAMPLALALALTGCGGGDDGDGGVATVNGGNSTKPANAAGLSPEEMGVKFAECMRKNGIDMEDPKDGRVMVKAKPGQEQTMQKAMEACRQYSPQQNSRGGSDPKMEQRQREFAECMRKNGVEKFPDPKPGQRGIFIDKKAIGDDPDLESAQQKCQDVLGGPAGGGAGK</sequence>
<feature type="region of interest" description="Disordered" evidence="1">
    <location>
        <begin position="83"/>
        <end position="177"/>
    </location>
</feature>
<proteinExistence type="predicted"/>
<keyword evidence="4" id="KW-1185">Reference proteome</keyword>